<feature type="compositionally biased region" description="Basic residues" evidence="1">
    <location>
        <begin position="270"/>
        <end position="282"/>
    </location>
</feature>
<evidence type="ECO:0000313" key="3">
    <source>
        <dbReference type="EMBL" id="BBL03886.1"/>
    </source>
</evidence>
<sequence>MSVTKVSRILVSQPQPAIPEKSPFFELARRQRITVDYHPFIRVAGVSLKEFRQQRVEILDHTAVIFTSRTTVDSFFRICEEARITVPETMKYICQTEAVALYLQKYIVYRKRKISFADGSFTNLIELLIKHKEEKFLLTLSEPHKPDLPETMAKLKFSFHPVILARTVAADPEGIDIRSYDVVGIYSPSEVKVLIEQFGDELPTIAAFGEATLRCAIEAGLTVKIKAPTPEAPSMVKAIDIYIDQVHAGKEVEAAQFVEDKQKEEFIRSQQHKLAKKSRARRSSADKK</sequence>
<feature type="region of interest" description="Disordered" evidence="1">
    <location>
        <begin position="268"/>
        <end position="288"/>
    </location>
</feature>
<feature type="domain" description="Tetrapyrrole biosynthesis uroporphyrinogen III synthase" evidence="2">
    <location>
        <begin position="32"/>
        <end position="236"/>
    </location>
</feature>
<organism evidence="3 4">
    <name type="scientific">Alistipes communis</name>
    <dbReference type="NCBI Taxonomy" id="2585118"/>
    <lineage>
        <taxon>Bacteria</taxon>
        <taxon>Pseudomonadati</taxon>
        <taxon>Bacteroidota</taxon>
        <taxon>Bacteroidia</taxon>
        <taxon>Bacteroidales</taxon>
        <taxon>Rikenellaceae</taxon>
        <taxon>Alistipes</taxon>
    </lineage>
</organism>
<evidence type="ECO:0000313" key="4">
    <source>
        <dbReference type="Proteomes" id="UP000318946"/>
    </source>
</evidence>
<accession>A0A4Y1WUI8</accession>
<dbReference type="CDD" id="cd06578">
    <property type="entry name" value="HemD"/>
    <property type="match status" value="1"/>
</dbReference>
<dbReference type="SUPFAM" id="SSF69618">
    <property type="entry name" value="HemD-like"/>
    <property type="match status" value="1"/>
</dbReference>
<dbReference type="InterPro" id="IPR003754">
    <property type="entry name" value="4pyrrol_synth_uPrphyn_synth"/>
</dbReference>
<dbReference type="GO" id="GO:0033014">
    <property type="term" value="P:tetrapyrrole biosynthetic process"/>
    <property type="evidence" value="ECO:0007669"/>
    <property type="project" value="InterPro"/>
</dbReference>
<evidence type="ECO:0000256" key="1">
    <source>
        <dbReference type="SAM" id="MobiDB-lite"/>
    </source>
</evidence>
<name>A0A4Y1WUI8_9BACT</name>
<gene>
    <name evidence="3" type="ORF">A5CBH24_11990</name>
</gene>
<proteinExistence type="predicted"/>
<dbReference type="Gene3D" id="3.40.50.10090">
    <property type="match status" value="1"/>
</dbReference>
<keyword evidence="3" id="KW-0808">Transferase</keyword>
<dbReference type="Pfam" id="PF02602">
    <property type="entry name" value="HEM4"/>
    <property type="match status" value="1"/>
</dbReference>
<dbReference type="InterPro" id="IPR036108">
    <property type="entry name" value="4pyrrol_syn_uPrphyn_synt_sf"/>
</dbReference>
<dbReference type="AlphaFoldDB" id="A0A4Y1WUI8"/>
<dbReference type="KEGG" id="acou:A5CBH24_11990"/>
<accession>A0A4Y1XRQ5</accession>
<dbReference type="GO" id="GO:0004852">
    <property type="term" value="F:uroporphyrinogen-III synthase activity"/>
    <property type="evidence" value="ECO:0007669"/>
    <property type="project" value="InterPro"/>
</dbReference>
<dbReference type="Proteomes" id="UP000318946">
    <property type="component" value="Chromosome"/>
</dbReference>
<reference evidence="4" key="1">
    <citation type="submission" date="2019-06" db="EMBL/GenBank/DDBJ databases">
        <title>Alistipes onderdonkii subsp. vulgaris subsp. nov., Alistipes dispar sp. nov. and Alistipes communis sp. nov., isolated from human faeces, and creation of Alistipes onderdonkii subsp. onderdonkii subsp. nov.</title>
        <authorList>
            <person name="Sakamoto M."/>
            <person name="Ikeyama N."/>
            <person name="Ogata Y."/>
            <person name="Suda W."/>
            <person name="Iino T."/>
            <person name="Hattori M."/>
            <person name="Ohkuma M."/>
        </authorList>
    </citation>
    <scope>NUCLEOTIDE SEQUENCE [LARGE SCALE GENOMIC DNA]</scope>
    <source>
        <strain evidence="4">5CBH24</strain>
    </source>
</reference>
<dbReference type="GO" id="GO:0032259">
    <property type="term" value="P:methylation"/>
    <property type="evidence" value="ECO:0007669"/>
    <property type="project" value="UniProtKB-KW"/>
</dbReference>
<dbReference type="GO" id="GO:0008168">
    <property type="term" value="F:methyltransferase activity"/>
    <property type="evidence" value="ECO:0007669"/>
    <property type="project" value="UniProtKB-KW"/>
</dbReference>
<evidence type="ECO:0000259" key="2">
    <source>
        <dbReference type="Pfam" id="PF02602"/>
    </source>
</evidence>
<keyword evidence="4" id="KW-1185">Reference proteome</keyword>
<protein>
    <submittedName>
        <fullName evidence="3">Uroporphyrinogen III methyltransferase</fullName>
    </submittedName>
</protein>
<keyword evidence="3" id="KW-0489">Methyltransferase</keyword>
<dbReference type="EMBL" id="AP019735">
    <property type="protein sequence ID" value="BBL03886.1"/>
    <property type="molecule type" value="Genomic_DNA"/>
</dbReference>